<name>A0A9X3XIM5_9CLOT</name>
<evidence type="ECO:0000313" key="2">
    <source>
        <dbReference type="Proteomes" id="UP001141183"/>
    </source>
</evidence>
<gene>
    <name evidence="1" type="ORF">NE398_07700</name>
</gene>
<dbReference type="Gene3D" id="2.40.30.200">
    <property type="match status" value="1"/>
</dbReference>
<dbReference type="EMBL" id="JAMRYU010000006">
    <property type="protein sequence ID" value="MDC4240045.1"/>
    <property type="molecule type" value="Genomic_DNA"/>
</dbReference>
<proteinExistence type="predicted"/>
<dbReference type="Proteomes" id="UP001141183">
    <property type="component" value="Unassembled WGS sequence"/>
</dbReference>
<accession>A0A9X3XIM5</accession>
<sequence>MITINERISTRGTIPQYMNIEQTLALEEYEIFFNGNKSSYYGLLVSEYPTIPCINEEVEEVNIEGRNGSLLIKKGTYKNRELSIKFKMLDSEYFWSRFNKAEAWLSNITDNRLMYDRKDKCFIVKRVVFGDISKELRLYGEFEVTFIVEPFLQDISAFSRSWFENEYVITNQGDFETLPEFKFYGKGNIQVQINDDTFTINNVVDEVTINSELMLCYGKNKENKLLDMTGGFPTLEIGDNEIIVSSNVTKTSIEFINYYR</sequence>
<organism evidence="1 2">
    <name type="scientific">Clostridium tertium</name>
    <dbReference type="NCBI Taxonomy" id="1559"/>
    <lineage>
        <taxon>Bacteria</taxon>
        <taxon>Bacillati</taxon>
        <taxon>Bacillota</taxon>
        <taxon>Clostridia</taxon>
        <taxon>Eubacteriales</taxon>
        <taxon>Clostridiaceae</taxon>
        <taxon>Clostridium</taxon>
    </lineage>
</organism>
<dbReference type="RefSeq" id="WP_272470227.1">
    <property type="nucleotide sequence ID" value="NZ_JAMRYU010000006.1"/>
</dbReference>
<reference evidence="1" key="1">
    <citation type="submission" date="2022-05" db="EMBL/GenBank/DDBJ databases">
        <title>Draft genome sequence of Clostridium tertium strain CP3 isolated from Peru.</title>
        <authorList>
            <person name="Hurtado R."/>
            <person name="Lima L."/>
            <person name="Sousa T."/>
            <person name="Jaiswal A.K."/>
            <person name="Tiwari S."/>
            <person name="Maturrano L."/>
            <person name="Brenig B."/>
            <person name="Azevedo V."/>
        </authorList>
    </citation>
    <scope>NUCLEOTIDE SEQUENCE</scope>
    <source>
        <strain evidence="1">CP3</strain>
    </source>
</reference>
<comment type="caution">
    <text evidence="1">The sequence shown here is derived from an EMBL/GenBank/DDBJ whole genome shotgun (WGS) entry which is preliminary data.</text>
</comment>
<protein>
    <submittedName>
        <fullName evidence="1">Phage tail family protein</fullName>
    </submittedName>
</protein>
<keyword evidence="2" id="KW-1185">Reference proteome</keyword>
<evidence type="ECO:0000313" key="1">
    <source>
        <dbReference type="EMBL" id="MDC4240045.1"/>
    </source>
</evidence>
<dbReference type="AlphaFoldDB" id="A0A9X3XIM5"/>